<dbReference type="InterPro" id="IPR012828">
    <property type="entry name" value="PFKA_ATP_prok"/>
</dbReference>
<organism evidence="16 17">
    <name type="scientific">Flavipsychrobacter stenotrophus</name>
    <dbReference type="NCBI Taxonomy" id="2077091"/>
    <lineage>
        <taxon>Bacteria</taxon>
        <taxon>Pseudomonadati</taxon>
        <taxon>Bacteroidota</taxon>
        <taxon>Chitinophagia</taxon>
        <taxon>Chitinophagales</taxon>
        <taxon>Chitinophagaceae</taxon>
        <taxon>Flavipsychrobacter</taxon>
    </lineage>
</organism>
<comment type="function">
    <text evidence="14">Catalyzes the phosphorylation of D-fructose 6-phosphate to fructose 1,6-bisphosphate by ATP, the first committing step of glycolysis.</text>
</comment>
<evidence type="ECO:0000256" key="1">
    <source>
        <dbReference type="ARBA" id="ARBA00001946"/>
    </source>
</evidence>
<dbReference type="Gene3D" id="3.40.50.460">
    <property type="entry name" value="Phosphofructokinase domain"/>
    <property type="match status" value="1"/>
</dbReference>
<comment type="caution">
    <text evidence="14">Lacks conserved residue(s) required for the propagation of feature annotation.</text>
</comment>
<dbReference type="HAMAP" id="MF_00339">
    <property type="entry name" value="Phosphofructokinase_I_B1"/>
    <property type="match status" value="1"/>
</dbReference>
<accession>A0A2S7T0J4</accession>
<dbReference type="FunFam" id="3.40.50.460:FF:000002">
    <property type="entry name" value="ATP-dependent 6-phosphofructokinase"/>
    <property type="match status" value="1"/>
</dbReference>
<dbReference type="Pfam" id="PF00365">
    <property type="entry name" value="PFK"/>
    <property type="match status" value="1"/>
</dbReference>
<feature type="binding site" description="in other chain" evidence="14">
    <location>
        <position position="158"/>
    </location>
    <ligand>
        <name>ADP</name>
        <dbReference type="ChEBI" id="CHEBI:456216"/>
        <note>allosteric activator; ligand shared between dimeric partners</note>
    </ligand>
</feature>
<dbReference type="GO" id="GO:0006002">
    <property type="term" value="P:fructose 6-phosphate metabolic process"/>
    <property type="evidence" value="ECO:0007669"/>
    <property type="project" value="UniProtKB-UniRule"/>
</dbReference>
<dbReference type="PIRSF" id="PIRSF000532">
    <property type="entry name" value="ATP_PFK_prok"/>
    <property type="match status" value="1"/>
</dbReference>
<dbReference type="EMBL" id="PPSL01000001">
    <property type="protein sequence ID" value="PQJ12335.1"/>
    <property type="molecule type" value="Genomic_DNA"/>
</dbReference>
<keyword evidence="10 14" id="KW-0067">ATP-binding</keyword>
<dbReference type="GO" id="GO:0016208">
    <property type="term" value="F:AMP binding"/>
    <property type="evidence" value="ECO:0007669"/>
    <property type="project" value="TreeGrafter"/>
</dbReference>
<dbReference type="GO" id="GO:0005524">
    <property type="term" value="F:ATP binding"/>
    <property type="evidence" value="ECO:0007669"/>
    <property type="project" value="UniProtKB-UniRule"/>
</dbReference>
<comment type="similarity">
    <text evidence="14">Belongs to the phosphofructokinase type A (PFKA) family. ATP-dependent PFK group I subfamily. Prokaryotic clade 'B1' sub-subfamily.</text>
</comment>
<evidence type="ECO:0000256" key="8">
    <source>
        <dbReference type="ARBA" id="ARBA00022741"/>
    </source>
</evidence>
<comment type="activity regulation">
    <text evidence="14">Allosterically activated by ADP and other diphosphonucleosides, and allosterically inhibited by phosphoenolpyruvate.</text>
</comment>
<dbReference type="PANTHER" id="PTHR13697:SF4">
    <property type="entry name" value="ATP-DEPENDENT 6-PHOSPHOFRUCTOKINASE"/>
    <property type="match status" value="1"/>
</dbReference>
<dbReference type="GO" id="GO:0030388">
    <property type="term" value="P:fructose 1,6-bisphosphate metabolic process"/>
    <property type="evidence" value="ECO:0007669"/>
    <property type="project" value="TreeGrafter"/>
</dbReference>
<evidence type="ECO:0000259" key="15">
    <source>
        <dbReference type="Pfam" id="PF00365"/>
    </source>
</evidence>
<evidence type="ECO:0000256" key="3">
    <source>
        <dbReference type="ARBA" id="ARBA00004679"/>
    </source>
</evidence>
<name>A0A2S7T0J4_9BACT</name>
<comment type="subcellular location">
    <subcellularLocation>
        <location evidence="2 14">Cytoplasm</location>
    </subcellularLocation>
</comment>
<dbReference type="Proteomes" id="UP000239872">
    <property type="component" value="Unassembled WGS sequence"/>
</dbReference>
<keyword evidence="7 14" id="KW-0479">Metal-binding</keyword>
<evidence type="ECO:0000313" key="17">
    <source>
        <dbReference type="Proteomes" id="UP000239872"/>
    </source>
</evidence>
<evidence type="ECO:0000256" key="6">
    <source>
        <dbReference type="ARBA" id="ARBA00022679"/>
    </source>
</evidence>
<evidence type="ECO:0000256" key="5">
    <source>
        <dbReference type="ARBA" id="ARBA00022533"/>
    </source>
</evidence>
<feature type="binding site" description="in other chain" evidence="14">
    <location>
        <begin position="256"/>
        <end position="259"/>
    </location>
    <ligand>
        <name>substrate</name>
        <note>ligand shared between dimeric partners</note>
    </ligand>
</feature>
<dbReference type="InterPro" id="IPR022953">
    <property type="entry name" value="ATP_PFK"/>
</dbReference>
<dbReference type="UniPathway" id="UPA00109">
    <property type="reaction ID" value="UER00182"/>
</dbReference>
<comment type="catalytic activity">
    <reaction evidence="13 14">
        <text>beta-D-fructose 6-phosphate + ATP = beta-D-fructose 1,6-bisphosphate + ADP + H(+)</text>
        <dbReference type="Rhea" id="RHEA:16109"/>
        <dbReference type="ChEBI" id="CHEBI:15378"/>
        <dbReference type="ChEBI" id="CHEBI:30616"/>
        <dbReference type="ChEBI" id="CHEBI:32966"/>
        <dbReference type="ChEBI" id="CHEBI:57634"/>
        <dbReference type="ChEBI" id="CHEBI:456216"/>
        <dbReference type="EC" id="2.7.1.11"/>
    </reaction>
</comment>
<evidence type="ECO:0000313" key="16">
    <source>
        <dbReference type="EMBL" id="PQJ12335.1"/>
    </source>
</evidence>
<evidence type="ECO:0000256" key="11">
    <source>
        <dbReference type="ARBA" id="ARBA00022842"/>
    </source>
</evidence>
<feature type="binding site" evidence="14">
    <location>
        <position position="106"/>
    </location>
    <ligand>
        <name>Mg(2+)</name>
        <dbReference type="ChEBI" id="CHEBI:18420"/>
        <note>catalytic</note>
    </ligand>
</feature>
<dbReference type="PANTHER" id="PTHR13697">
    <property type="entry name" value="PHOSPHOFRUCTOKINASE"/>
    <property type="match status" value="1"/>
</dbReference>
<keyword evidence="12 14" id="KW-0324">Glycolysis</keyword>
<dbReference type="GO" id="GO:0042802">
    <property type="term" value="F:identical protein binding"/>
    <property type="evidence" value="ECO:0007669"/>
    <property type="project" value="TreeGrafter"/>
</dbReference>
<evidence type="ECO:0000256" key="10">
    <source>
        <dbReference type="ARBA" id="ARBA00022840"/>
    </source>
</evidence>
<dbReference type="GO" id="GO:0070095">
    <property type="term" value="F:fructose-6-phosphate binding"/>
    <property type="evidence" value="ECO:0007669"/>
    <property type="project" value="TreeGrafter"/>
</dbReference>
<dbReference type="RefSeq" id="WP_105037219.1">
    <property type="nucleotide sequence ID" value="NZ_PPSL01000001.1"/>
</dbReference>
<feature type="binding site" description="in other chain" evidence="14">
    <location>
        <position position="215"/>
    </location>
    <ligand>
        <name>ADP</name>
        <dbReference type="ChEBI" id="CHEBI:456216"/>
        <note>allosteric activator; ligand shared between dimeric partners</note>
    </ligand>
</feature>
<keyword evidence="8 14" id="KW-0547">Nucleotide-binding</keyword>
<evidence type="ECO:0000256" key="14">
    <source>
        <dbReference type="HAMAP-Rule" id="MF_00339"/>
    </source>
</evidence>
<dbReference type="NCBIfam" id="TIGR02482">
    <property type="entry name" value="PFKA_ATP"/>
    <property type="match status" value="1"/>
</dbReference>
<evidence type="ECO:0000256" key="12">
    <source>
        <dbReference type="ARBA" id="ARBA00023152"/>
    </source>
</evidence>
<feature type="domain" description="Phosphofructokinase" evidence="15">
    <location>
        <begin position="6"/>
        <end position="282"/>
    </location>
</feature>
<comment type="cofactor">
    <cofactor evidence="1 14">
        <name>Mg(2+)</name>
        <dbReference type="ChEBI" id="CHEBI:18420"/>
    </cofactor>
</comment>
<feature type="active site" description="Proton acceptor" evidence="14">
    <location>
        <position position="131"/>
    </location>
</feature>
<dbReference type="GO" id="GO:0005945">
    <property type="term" value="C:6-phosphofructokinase complex"/>
    <property type="evidence" value="ECO:0007669"/>
    <property type="project" value="TreeGrafter"/>
</dbReference>
<feature type="binding site" description="in other chain" evidence="14">
    <location>
        <begin position="173"/>
        <end position="175"/>
    </location>
    <ligand>
        <name>substrate</name>
        <note>ligand shared between dimeric partners</note>
    </ligand>
</feature>
<evidence type="ECO:0000256" key="2">
    <source>
        <dbReference type="ARBA" id="ARBA00004496"/>
    </source>
</evidence>
<keyword evidence="5 14" id="KW-0021">Allosteric enzyme</keyword>
<gene>
    <name evidence="14 16" type="primary">pfkA</name>
    <name evidence="16" type="ORF">CJD36_000850</name>
</gene>
<dbReference type="PRINTS" id="PR00476">
    <property type="entry name" value="PHFRCTKINASE"/>
</dbReference>
<protein>
    <recommendedName>
        <fullName evidence="14">ATP-dependent 6-phosphofructokinase</fullName>
        <shortName evidence="14">ATP-PFK</shortName>
        <shortName evidence="14">Phosphofructokinase</shortName>
        <ecNumber evidence="14">2.7.1.11</ecNumber>
    </recommendedName>
    <alternativeName>
        <fullName evidence="14">Phosphohexokinase</fullName>
    </alternativeName>
</protein>
<dbReference type="InterPro" id="IPR012003">
    <property type="entry name" value="ATP_PFK_prok-type"/>
</dbReference>
<evidence type="ECO:0000256" key="7">
    <source>
        <dbReference type="ARBA" id="ARBA00022723"/>
    </source>
</evidence>
<feature type="binding site" description="in other chain" evidence="14">
    <location>
        <begin position="129"/>
        <end position="131"/>
    </location>
    <ligand>
        <name>substrate</name>
        <note>ligand shared between dimeric partners</note>
    </ligand>
</feature>
<dbReference type="OrthoDB" id="9802503at2"/>
<keyword evidence="4 14" id="KW-0963">Cytoplasm</keyword>
<feature type="binding site" description="in other chain" evidence="14">
    <location>
        <begin position="217"/>
        <end position="219"/>
    </location>
    <ligand>
        <name>ADP</name>
        <dbReference type="ChEBI" id="CHEBI:456216"/>
        <note>allosteric activator; ligand shared between dimeric partners</note>
    </ligand>
</feature>
<sequence length="326" mass="35139">MVPINKIALLTSGGDAPGLNACIRAVVRASIFHNIKVVGIRRGYEGLIDGDFFEMDSATVSNIIQRGGTIQKSSRSPRFKTSDGRESAYQQLKKEGIDAVVLIGGDGSFAGSKAFTSTYNIPWIGIPKTIDNDLTGTDSAIGFDTATNTAMEAIDKIRDTAESHNRIFFVEVMGRDAGFIAYETGINVGAEAICIPETENDVQHLFTVLEKGWGRKKSSLIVVVGEGNEAGGAFKISNDVKEKFPQYDVTVCILGYIQRGGSPSCSDRVLASKLGVAAIHALLNGEKNIMVGEIKGDIVYTPLEIVTKRYLEIDLARIELINILST</sequence>
<evidence type="ECO:0000256" key="13">
    <source>
        <dbReference type="ARBA" id="ARBA00048070"/>
    </source>
</evidence>
<dbReference type="SUPFAM" id="SSF53784">
    <property type="entry name" value="Phosphofructokinase"/>
    <property type="match status" value="1"/>
</dbReference>
<evidence type="ECO:0000256" key="4">
    <source>
        <dbReference type="ARBA" id="ARBA00022490"/>
    </source>
</evidence>
<dbReference type="InterPro" id="IPR000023">
    <property type="entry name" value="Phosphofructokinase_dom"/>
</dbReference>
<dbReference type="InterPro" id="IPR035966">
    <property type="entry name" value="PKF_sf"/>
</dbReference>
<feature type="binding site" evidence="14">
    <location>
        <begin position="75"/>
        <end position="76"/>
    </location>
    <ligand>
        <name>ATP</name>
        <dbReference type="ChEBI" id="CHEBI:30616"/>
    </ligand>
</feature>
<keyword evidence="11 14" id="KW-0460">Magnesium</keyword>
<comment type="pathway">
    <text evidence="3 14">Carbohydrate degradation; glycolysis; D-glyceraldehyde 3-phosphate and glycerone phosphate from D-glucose: step 3/4.</text>
</comment>
<evidence type="ECO:0000256" key="9">
    <source>
        <dbReference type="ARBA" id="ARBA00022777"/>
    </source>
</evidence>
<proteinExistence type="inferred from homology"/>
<comment type="caution">
    <text evidence="16">The sequence shown here is derived from an EMBL/GenBank/DDBJ whole genome shotgun (WGS) entry which is preliminary data.</text>
</comment>
<keyword evidence="17" id="KW-1185">Reference proteome</keyword>
<keyword evidence="6 14" id="KW-0808">Transferase</keyword>
<dbReference type="NCBIfam" id="NF002872">
    <property type="entry name" value="PRK03202.1"/>
    <property type="match status" value="1"/>
</dbReference>
<dbReference type="GO" id="GO:0048029">
    <property type="term" value="F:monosaccharide binding"/>
    <property type="evidence" value="ECO:0007669"/>
    <property type="project" value="TreeGrafter"/>
</dbReference>
<dbReference type="GO" id="GO:0003872">
    <property type="term" value="F:6-phosphofructokinase activity"/>
    <property type="evidence" value="ECO:0007669"/>
    <property type="project" value="UniProtKB-UniRule"/>
</dbReference>
<feature type="binding site" evidence="14">
    <location>
        <begin position="105"/>
        <end position="108"/>
    </location>
    <ligand>
        <name>ATP</name>
        <dbReference type="ChEBI" id="CHEBI:30616"/>
    </ligand>
</feature>
<comment type="subunit">
    <text evidence="14">Homotetramer.</text>
</comment>
<feature type="binding site" description="in other chain" evidence="14">
    <location>
        <position position="226"/>
    </location>
    <ligand>
        <name>substrate</name>
        <note>ligand shared between dimeric partners</note>
    </ligand>
</feature>
<dbReference type="AlphaFoldDB" id="A0A2S7T0J4"/>
<feature type="binding site" description="in other chain" evidence="14">
    <location>
        <begin position="189"/>
        <end position="191"/>
    </location>
    <ligand>
        <name>ADP</name>
        <dbReference type="ChEBI" id="CHEBI:456216"/>
        <note>allosteric activator; ligand shared between dimeric partners</note>
    </ligand>
</feature>
<dbReference type="GO" id="GO:0061621">
    <property type="term" value="P:canonical glycolysis"/>
    <property type="evidence" value="ECO:0007669"/>
    <property type="project" value="TreeGrafter"/>
</dbReference>
<dbReference type="Gene3D" id="3.40.50.450">
    <property type="match status" value="1"/>
</dbReference>
<feature type="binding site" evidence="14">
    <location>
        <position position="14"/>
    </location>
    <ligand>
        <name>ATP</name>
        <dbReference type="ChEBI" id="CHEBI:30616"/>
    </ligand>
</feature>
<keyword evidence="9 14" id="KW-0418">Kinase</keyword>
<feature type="binding site" evidence="14">
    <location>
        <position position="166"/>
    </location>
    <ligand>
        <name>substrate</name>
        <note>ligand shared between dimeric partners</note>
    </ligand>
</feature>
<dbReference type="EC" id="2.7.1.11" evidence="14"/>
<reference evidence="16 17" key="1">
    <citation type="submission" date="2018-01" db="EMBL/GenBank/DDBJ databases">
        <title>A novel member of the phylum Bacteroidetes isolated from glacier ice.</title>
        <authorList>
            <person name="Liu Q."/>
            <person name="Xin Y.-H."/>
        </authorList>
    </citation>
    <scope>NUCLEOTIDE SEQUENCE [LARGE SCALE GENOMIC DNA]</scope>
    <source>
        <strain evidence="16 17">RB1R16</strain>
    </source>
</reference>
<feature type="binding site" evidence="14">
    <location>
        <begin position="24"/>
        <end position="28"/>
    </location>
    <ligand>
        <name>ADP</name>
        <dbReference type="ChEBI" id="CHEBI:456216"/>
        <note>allosteric activator; ligand shared between dimeric partners</note>
    </ligand>
</feature>
<dbReference type="GO" id="GO:0046872">
    <property type="term" value="F:metal ion binding"/>
    <property type="evidence" value="ECO:0007669"/>
    <property type="project" value="UniProtKB-KW"/>
</dbReference>